<dbReference type="Gene3D" id="2.30.60.10">
    <property type="entry name" value="Cyanovirin-N"/>
    <property type="match status" value="1"/>
</dbReference>
<dbReference type="Proteomes" id="UP000305131">
    <property type="component" value="Unassembled WGS sequence"/>
</dbReference>
<evidence type="ECO:0000256" key="1">
    <source>
        <dbReference type="SAM" id="SignalP"/>
    </source>
</evidence>
<reference evidence="3 4" key="1">
    <citation type="submission" date="2019-05" db="EMBL/GenBank/DDBJ databases">
        <authorList>
            <person name="Zhou X."/>
        </authorList>
    </citation>
    <scope>NUCLEOTIDE SEQUENCE [LARGE SCALE GENOMIC DNA]</scope>
    <source>
        <strain evidence="3 4">DSM 432</strain>
    </source>
</reference>
<evidence type="ECO:0000313" key="3">
    <source>
        <dbReference type="EMBL" id="TLX41692.1"/>
    </source>
</evidence>
<dbReference type="SUPFAM" id="SSF51322">
    <property type="entry name" value="Cyanovirin-N"/>
    <property type="match status" value="2"/>
</dbReference>
<proteinExistence type="predicted"/>
<protein>
    <recommendedName>
        <fullName evidence="2">Cyanovirin-N domain-containing protein</fullName>
    </recommendedName>
</protein>
<evidence type="ECO:0000313" key="4">
    <source>
        <dbReference type="Proteomes" id="UP000305131"/>
    </source>
</evidence>
<dbReference type="InterPro" id="IPR011058">
    <property type="entry name" value="Cyanovirin-N"/>
</dbReference>
<dbReference type="OrthoDB" id="7171070at2"/>
<feature type="chain" id="PRO_5025392889" description="Cyanovirin-N domain-containing protein" evidence="1">
    <location>
        <begin position="29"/>
        <end position="161"/>
    </location>
</feature>
<keyword evidence="1" id="KW-0732">Signal</keyword>
<dbReference type="RefSeq" id="WP_138400559.1">
    <property type="nucleotide sequence ID" value="NZ_JBAFVI010000005.1"/>
</dbReference>
<feature type="domain" description="Cyanovirin-N" evidence="2">
    <location>
        <begin position="35"/>
        <end position="159"/>
    </location>
</feature>
<name>A0A6C1KC37_XANAU</name>
<dbReference type="SMART" id="SM01111">
    <property type="entry name" value="CVNH"/>
    <property type="match status" value="1"/>
</dbReference>
<sequence>MKRNVVVAGLFGLLLALGWMVSAGEAMAQPVPGGSYLNSCNNVQVRRGRDLTAFCATRRGNWVQTRLNDFPSCRGDISNQDGQLWCVRGRPMPPPPPPGPMPAPPGSYQRTCRNAFVGPDNVLRAQCRVGGNLFVNSSVNMRYCWGARDIANFNGQLTCTR</sequence>
<feature type="signal peptide" evidence="1">
    <location>
        <begin position="1"/>
        <end position="28"/>
    </location>
</feature>
<gene>
    <name evidence="3" type="ORF">FBQ73_16340</name>
</gene>
<dbReference type="GeneID" id="95775023"/>
<evidence type="ECO:0000259" key="2">
    <source>
        <dbReference type="SMART" id="SM01111"/>
    </source>
</evidence>
<comment type="caution">
    <text evidence="3">The sequence shown here is derived from an EMBL/GenBank/DDBJ whole genome shotgun (WGS) entry which is preliminary data.</text>
</comment>
<accession>A0A6C1KC37</accession>
<dbReference type="Pfam" id="PF08881">
    <property type="entry name" value="CVNH"/>
    <property type="match status" value="1"/>
</dbReference>
<dbReference type="AlphaFoldDB" id="A0A6C1KC37"/>
<organism evidence="3 4">
    <name type="scientific">Xanthobacter autotrophicus</name>
    <dbReference type="NCBI Taxonomy" id="280"/>
    <lineage>
        <taxon>Bacteria</taxon>
        <taxon>Pseudomonadati</taxon>
        <taxon>Pseudomonadota</taxon>
        <taxon>Alphaproteobacteria</taxon>
        <taxon>Hyphomicrobiales</taxon>
        <taxon>Xanthobacteraceae</taxon>
        <taxon>Xanthobacter</taxon>
    </lineage>
</organism>
<dbReference type="InterPro" id="IPR036673">
    <property type="entry name" value="Cyanovirin-N_sf"/>
</dbReference>
<dbReference type="EMBL" id="VAUP01000035">
    <property type="protein sequence ID" value="TLX41692.1"/>
    <property type="molecule type" value="Genomic_DNA"/>
</dbReference>